<evidence type="ECO:0000313" key="2">
    <source>
        <dbReference type="Proteomes" id="UP000194577"/>
    </source>
</evidence>
<accession>A0ABX4MCZ5</accession>
<reference evidence="1 2" key="1">
    <citation type="submission" date="2017-10" db="EMBL/GenBank/DDBJ databases">
        <title>Draft genome sequence of cellulolytic Actinomyces sp CtC72 isolated from cattle rumen fluid.</title>
        <authorList>
            <person name="Joshi A.J."/>
            <person name="Vasudevan G."/>
            <person name="Lanjekar V.B."/>
            <person name="Hivarkar S."/>
            <person name="Engineer A."/>
            <person name="Pore S.D."/>
            <person name="Dhakephalkar P.K."/>
            <person name="Dagar S."/>
        </authorList>
    </citation>
    <scope>NUCLEOTIDE SEQUENCE [LARGE SCALE GENOMIC DNA]</scope>
    <source>
        <strain evidence="2">CtC72</strain>
    </source>
</reference>
<sequence>MEICHFPENKVISCSGPFNQPGVAEVAAWVRSLNPDPNLVLWLTDTFFTGHVVLTPGITADEIRASWVDHAEHDPTVEYPEYFGN</sequence>
<dbReference type="EMBL" id="MTPX02000022">
    <property type="protein sequence ID" value="PHP53330.1"/>
    <property type="molecule type" value="Genomic_DNA"/>
</dbReference>
<organism evidence="1 2">
    <name type="scientific">Actinomyces ruminis</name>
    <dbReference type="NCBI Taxonomy" id="1937003"/>
    <lineage>
        <taxon>Bacteria</taxon>
        <taxon>Bacillati</taxon>
        <taxon>Actinomycetota</taxon>
        <taxon>Actinomycetes</taxon>
        <taxon>Actinomycetales</taxon>
        <taxon>Actinomycetaceae</taxon>
        <taxon>Actinomyces</taxon>
    </lineage>
</organism>
<comment type="caution">
    <text evidence="1">The sequence shown here is derived from an EMBL/GenBank/DDBJ whole genome shotgun (WGS) entry which is preliminary data.</text>
</comment>
<gene>
    <name evidence="1" type="ORF">BW737_003410</name>
</gene>
<dbReference type="Proteomes" id="UP000194577">
    <property type="component" value="Unassembled WGS sequence"/>
</dbReference>
<protein>
    <submittedName>
        <fullName evidence="1">Uncharacterized protein</fullName>
    </submittedName>
</protein>
<keyword evidence="2" id="KW-1185">Reference proteome</keyword>
<dbReference type="RefSeq" id="WP_086615732.1">
    <property type="nucleotide sequence ID" value="NZ_MTPX02000022.1"/>
</dbReference>
<evidence type="ECO:0000313" key="1">
    <source>
        <dbReference type="EMBL" id="PHP53330.1"/>
    </source>
</evidence>
<name>A0ABX4MCZ5_9ACTO</name>
<proteinExistence type="predicted"/>